<reference evidence="2 3" key="1">
    <citation type="submission" date="2024-05" db="EMBL/GenBank/DDBJ databases">
        <authorList>
            <person name="Wallberg A."/>
        </authorList>
    </citation>
    <scope>NUCLEOTIDE SEQUENCE [LARGE SCALE GENOMIC DNA]</scope>
</reference>
<evidence type="ECO:0000313" key="2">
    <source>
        <dbReference type="EMBL" id="CAL4085954.1"/>
    </source>
</evidence>
<accession>A0AAV2QHL4</accession>
<dbReference type="Proteomes" id="UP001497623">
    <property type="component" value="Unassembled WGS sequence"/>
</dbReference>
<keyword evidence="1" id="KW-0812">Transmembrane</keyword>
<keyword evidence="3" id="KW-1185">Reference proteome</keyword>
<protein>
    <recommendedName>
        <fullName evidence="4">DZIP3-like HEPN domain-containing protein</fullName>
    </recommendedName>
</protein>
<keyword evidence="1" id="KW-0472">Membrane</keyword>
<sequence length="546" mass="62328">MRIPVTNREISRVQTHRIAIMEIRMKFYIQKHLRKSLYEELINDIGKYVLATVFVWTFIGDLSIPHAIRQTVLNTLGNNNTQYKKEFSATERSMLDSDTSPYKMDITILYKLLTIACTLAPKNSDLWTQKGHGGTHSLEFDLNAVKKLRNELAHERPTMTKDQFLTKITNTFNLYSDITQRAGVHSHMPPKEISDTKWEIEQKVNKIRNKYTTITYYLNSMIVLILAVITLIIVVVVVVKMKKEIVSENIDTILGSVIDSNFDELQIKESVSNLTKFGEWRITQGPKLEAIYFILQKITPKSIIINIDENPTSLSPYLNDSLELLCTFSITITLRLKFNFLQRISEDNDDGYLPQQPYSCHIIWLQGHFTAEGINQFPSTLKSLMLRISSDDMEPLNNKLEHIPSLEMLSLWVNLDVNGIPDNIRPLHYAGQELRLIINGNVTLTDDLIESTGHAIAGYIAKLCPPNRLGGLDWLGFTYTNLTGKGVKSLLKNLHESGIRSTGHTGGTVGLGISTTQVVTYEERKELIELAEEYGFVKYYHWFEPL</sequence>
<organism evidence="2 3">
    <name type="scientific">Meganyctiphanes norvegica</name>
    <name type="common">Northern krill</name>
    <name type="synonym">Thysanopoda norvegica</name>
    <dbReference type="NCBI Taxonomy" id="48144"/>
    <lineage>
        <taxon>Eukaryota</taxon>
        <taxon>Metazoa</taxon>
        <taxon>Ecdysozoa</taxon>
        <taxon>Arthropoda</taxon>
        <taxon>Crustacea</taxon>
        <taxon>Multicrustacea</taxon>
        <taxon>Malacostraca</taxon>
        <taxon>Eumalacostraca</taxon>
        <taxon>Eucarida</taxon>
        <taxon>Euphausiacea</taxon>
        <taxon>Euphausiidae</taxon>
        <taxon>Meganyctiphanes</taxon>
    </lineage>
</organism>
<dbReference type="EMBL" id="CAXKWB010007178">
    <property type="protein sequence ID" value="CAL4085954.1"/>
    <property type="molecule type" value="Genomic_DNA"/>
</dbReference>
<evidence type="ECO:0000313" key="3">
    <source>
        <dbReference type="Proteomes" id="UP001497623"/>
    </source>
</evidence>
<gene>
    <name evidence="2" type="ORF">MNOR_LOCUS12867</name>
</gene>
<feature type="transmembrane region" description="Helical" evidence="1">
    <location>
        <begin position="216"/>
        <end position="239"/>
    </location>
</feature>
<dbReference type="AlphaFoldDB" id="A0AAV2QHL4"/>
<proteinExistence type="predicted"/>
<evidence type="ECO:0000256" key="1">
    <source>
        <dbReference type="SAM" id="Phobius"/>
    </source>
</evidence>
<comment type="caution">
    <text evidence="2">The sequence shown here is derived from an EMBL/GenBank/DDBJ whole genome shotgun (WGS) entry which is preliminary data.</text>
</comment>
<name>A0AAV2QHL4_MEGNR</name>
<keyword evidence="1" id="KW-1133">Transmembrane helix</keyword>
<evidence type="ECO:0008006" key="4">
    <source>
        <dbReference type="Google" id="ProtNLM"/>
    </source>
</evidence>